<reference evidence="8" key="1">
    <citation type="journal article" date="2019" name="Int. J. Syst. Evol. Microbiol.">
        <title>The Global Catalogue of Microorganisms (GCM) 10K type strain sequencing project: providing services to taxonomists for standard genome sequencing and annotation.</title>
        <authorList>
            <consortium name="The Broad Institute Genomics Platform"/>
            <consortium name="The Broad Institute Genome Sequencing Center for Infectious Disease"/>
            <person name="Wu L."/>
            <person name="Ma J."/>
        </authorList>
    </citation>
    <scope>NUCLEOTIDE SEQUENCE [LARGE SCALE GENOMIC DNA]</scope>
    <source>
        <strain evidence="8">CGMCC 4.7405</strain>
    </source>
</reference>
<dbReference type="EMBL" id="JBHRZI010000030">
    <property type="protein sequence ID" value="MFC3896828.1"/>
    <property type="molecule type" value="Genomic_DNA"/>
</dbReference>
<evidence type="ECO:0000256" key="3">
    <source>
        <dbReference type="ARBA" id="ARBA00023082"/>
    </source>
</evidence>
<proteinExistence type="inferred from homology"/>
<dbReference type="Gene3D" id="1.10.1740.10">
    <property type="match status" value="1"/>
</dbReference>
<dbReference type="PANTHER" id="PTHR43133:SF46">
    <property type="entry name" value="RNA POLYMERASE SIGMA-70 FACTOR ECF SUBFAMILY"/>
    <property type="match status" value="1"/>
</dbReference>
<dbReference type="SUPFAM" id="SSF88659">
    <property type="entry name" value="Sigma3 and sigma4 domains of RNA polymerase sigma factors"/>
    <property type="match status" value="1"/>
</dbReference>
<protein>
    <submittedName>
        <fullName evidence="7">RNA polymerase sigma factor</fullName>
    </submittedName>
</protein>
<accession>A0ABV8C4A8</accession>
<dbReference type="Proteomes" id="UP001595690">
    <property type="component" value="Unassembled WGS sequence"/>
</dbReference>
<feature type="domain" description="RNA polymerase sigma-70 region 2" evidence="5">
    <location>
        <begin position="5"/>
        <end position="70"/>
    </location>
</feature>
<keyword evidence="3" id="KW-0731">Sigma factor</keyword>
<gene>
    <name evidence="7" type="ORF">ACFOWZ_35585</name>
</gene>
<dbReference type="InterPro" id="IPR013325">
    <property type="entry name" value="RNA_pol_sigma_r2"/>
</dbReference>
<dbReference type="InterPro" id="IPR039425">
    <property type="entry name" value="RNA_pol_sigma-70-like"/>
</dbReference>
<keyword evidence="8" id="KW-1185">Reference proteome</keyword>
<feature type="domain" description="RNA polymerase sigma factor 70 region 4 type 2" evidence="6">
    <location>
        <begin position="108"/>
        <end position="157"/>
    </location>
</feature>
<dbReference type="InterPro" id="IPR013249">
    <property type="entry name" value="RNA_pol_sigma70_r4_t2"/>
</dbReference>
<dbReference type="Gene3D" id="1.10.10.10">
    <property type="entry name" value="Winged helix-like DNA-binding domain superfamily/Winged helix DNA-binding domain"/>
    <property type="match status" value="1"/>
</dbReference>
<sequence length="165" mass="18530">MFAELFDEHAHPLHRYLARRVGVDVADDLVSETFLAAMRGKESYDPERGSVVGWLYGIATNLLRGHAKRELRLLRTAERYGVDLSVAESLEHTVVTRVDARAHLRLIAGELARMPDVDRDLLLLVSLAGLTKQEAAEALGMNPATARSRLHRLRTKLKELELRNA</sequence>
<keyword evidence="4" id="KW-0804">Transcription</keyword>
<dbReference type="RefSeq" id="WP_035914006.1">
    <property type="nucleotide sequence ID" value="NZ_JBHRZI010000030.1"/>
</dbReference>
<evidence type="ECO:0000256" key="4">
    <source>
        <dbReference type="ARBA" id="ARBA00023163"/>
    </source>
</evidence>
<evidence type="ECO:0000313" key="8">
    <source>
        <dbReference type="Proteomes" id="UP001595690"/>
    </source>
</evidence>
<comment type="similarity">
    <text evidence="1">Belongs to the sigma-70 factor family. ECF subfamily.</text>
</comment>
<organism evidence="7 8">
    <name type="scientific">Lentzea rhizosphaerae</name>
    <dbReference type="NCBI Taxonomy" id="2041025"/>
    <lineage>
        <taxon>Bacteria</taxon>
        <taxon>Bacillati</taxon>
        <taxon>Actinomycetota</taxon>
        <taxon>Actinomycetes</taxon>
        <taxon>Pseudonocardiales</taxon>
        <taxon>Pseudonocardiaceae</taxon>
        <taxon>Lentzea</taxon>
    </lineage>
</organism>
<comment type="caution">
    <text evidence="7">The sequence shown here is derived from an EMBL/GenBank/DDBJ whole genome shotgun (WGS) entry which is preliminary data.</text>
</comment>
<dbReference type="Pfam" id="PF08281">
    <property type="entry name" value="Sigma70_r4_2"/>
    <property type="match status" value="1"/>
</dbReference>
<dbReference type="PANTHER" id="PTHR43133">
    <property type="entry name" value="RNA POLYMERASE ECF-TYPE SIGMA FACTO"/>
    <property type="match status" value="1"/>
</dbReference>
<dbReference type="InterPro" id="IPR036388">
    <property type="entry name" value="WH-like_DNA-bd_sf"/>
</dbReference>
<evidence type="ECO:0000256" key="1">
    <source>
        <dbReference type="ARBA" id="ARBA00010641"/>
    </source>
</evidence>
<evidence type="ECO:0000259" key="5">
    <source>
        <dbReference type="Pfam" id="PF04542"/>
    </source>
</evidence>
<keyword evidence="2" id="KW-0805">Transcription regulation</keyword>
<dbReference type="NCBIfam" id="TIGR02937">
    <property type="entry name" value="sigma70-ECF"/>
    <property type="match status" value="1"/>
</dbReference>
<dbReference type="InterPro" id="IPR014284">
    <property type="entry name" value="RNA_pol_sigma-70_dom"/>
</dbReference>
<dbReference type="SUPFAM" id="SSF88946">
    <property type="entry name" value="Sigma2 domain of RNA polymerase sigma factors"/>
    <property type="match status" value="1"/>
</dbReference>
<evidence type="ECO:0000313" key="7">
    <source>
        <dbReference type="EMBL" id="MFC3896828.1"/>
    </source>
</evidence>
<evidence type="ECO:0000256" key="2">
    <source>
        <dbReference type="ARBA" id="ARBA00023015"/>
    </source>
</evidence>
<dbReference type="Pfam" id="PF04542">
    <property type="entry name" value="Sigma70_r2"/>
    <property type="match status" value="1"/>
</dbReference>
<dbReference type="InterPro" id="IPR013324">
    <property type="entry name" value="RNA_pol_sigma_r3/r4-like"/>
</dbReference>
<evidence type="ECO:0000259" key="6">
    <source>
        <dbReference type="Pfam" id="PF08281"/>
    </source>
</evidence>
<name>A0ABV8C4A8_9PSEU</name>
<dbReference type="InterPro" id="IPR007627">
    <property type="entry name" value="RNA_pol_sigma70_r2"/>
</dbReference>